<dbReference type="PANTHER" id="PTHR48090">
    <property type="entry name" value="UNDECAPRENYL-PHOSPHATE 4-DEOXY-4-FORMAMIDO-L-ARABINOSE TRANSFERASE-RELATED"/>
    <property type="match status" value="1"/>
</dbReference>
<organism evidence="12 13">
    <name type="scientific">Calidifontibacter indicus</name>
    <dbReference type="NCBI Taxonomy" id="419650"/>
    <lineage>
        <taxon>Bacteria</taxon>
        <taxon>Bacillati</taxon>
        <taxon>Actinomycetota</taxon>
        <taxon>Actinomycetes</taxon>
        <taxon>Micrococcales</taxon>
        <taxon>Dermacoccaceae</taxon>
        <taxon>Calidifontibacter</taxon>
    </lineage>
</organism>
<dbReference type="OrthoDB" id="9810303at2"/>
<dbReference type="InterPro" id="IPR001173">
    <property type="entry name" value="Glyco_trans_2-like"/>
</dbReference>
<evidence type="ECO:0000313" key="12">
    <source>
        <dbReference type="EMBL" id="REF29653.1"/>
    </source>
</evidence>
<accession>A0A3D9UMI8</accession>
<evidence type="ECO:0000256" key="1">
    <source>
        <dbReference type="ARBA" id="ARBA00001936"/>
    </source>
</evidence>
<keyword evidence="6" id="KW-0460">Magnesium</keyword>
<keyword evidence="5 12" id="KW-0808">Transferase</keyword>
<dbReference type="Gene3D" id="3.90.550.10">
    <property type="entry name" value="Spore Coat Polysaccharide Biosynthesis Protein SpsA, Chain A"/>
    <property type="match status" value="1"/>
</dbReference>
<dbReference type="Pfam" id="PF00535">
    <property type="entry name" value="Glycos_transf_2"/>
    <property type="match status" value="1"/>
</dbReference>
<dbReference type="SUPFAM" id="SSF53448">
    <property type="entry name" value="Nucleotide-diphospho-sugar transferases"/>
    <property type="match status" value="1"/>
</dbReference>
<dbReference type="InterPro" id="IPR029044">
    <property type="entry name" value="Nucleotide-diphossugar_trans"/>
</dbReference>
<name>A0A3D9UMI8_9MICO</name>
<dbReference type="PANTHER" id="PTHR48090:SF10">
    <property type="entry name" value="GLUCOSYL-3-PHOSPHOGLYCERATE SYNTHASE"/>
    <property type="match status" value="1"/>
</dbReference>
<dbReference type="InterPro" id="IPR050256">
    <property type="entry name" value="Glycosyltransferase_2"/>
</dbReference>
<feature type="domain" description="Glycosyltransferase 2-like" evidence="11">
    <location>
        <begin position="10"/>
        <end position="133"/>
    </location>
</feature>
<dbReference type="AlphaFoldDB" id="A0A3D9UMI8"/>
<sequence length="229" mass="24293">MPVRHGVVAIVPAKDEAERISSTVRAVAALPHTMTVIVVDDGSADETATLAADAGAYVSRHPHTMGKATAMATGVQYAQQLGYARSPVLFVDADLEDSAGAITPIVEPVLEGAADLTIANLPKQKTAGGGSGRVVRLARDGIEQATGRRVEQPLSGQRCLNPAALEAALPFASGWGVEVGMTIDVLNAGLRVEEVPVELHHRVTGTDLRAKLHRAAQFRDVWFALRRRR</sequence>
<reference evidence="12 13" key="1">
    <citation type="submission" date="2018-08" db="EMBL/GenBank/DDBJ databases">
        <title>Sequencing the genomes of 1000 actinobacteria strains.</title>
        <authorList>
            <person name="Klenk H.-P."/>
        </authorList>
    </citation>
    <scope>NUCLEOTIDE SEQUENCE [LARGE SCALE GENOMIC DNA]</scope>
    <source>
        <strain evidence="12 13">DSM 22967</strain>
    </source>
</reference>
<evidence type="ECO:0000256" key="2">
    <source>
        <dbReference type="ARBA" id="ARBA00001946"/>
    </source>
</evidence>
<evidence type="ECO:0000256" key="10">
    <source>
        <dbReference type="ARBA" id="ARBA00048997"/>
    </source>
</evidence>
<comment type="cofactor">
    <cofactor evidence="2">
        <name>Mg(2+)</name>
        <dbReference type="ChEBI" id="CHEBI:18420"/>
    </cofactor>
</comment>
<evidence type="ECO:0000259" key="11">
    <source>
        <dbReference type="Pfam" id="PF00535"/>
    </source>
</evidence>
<evidence type="ECO:0000256" key="8">
    <source>
        <dbReference type="ARBA" id="ARBA00040894"/>
    </source>
</evidence>
<evidence type="ECO:0000256" key="7">
    <source>
        <dbReference type="ARBA" id="ARBA00039022"/>
    </source>
</evidence>
<proteinExistence type="inferred from homology"/>
<evidence type="ECO:0000256" key="5">
    <source>
        <dbReference type="ARBA" id="ARBA00022679"/>
    </source>
</evidence>
<evidence type="ECO:0000256" key="9">
    <source>
        <dbReference type="ARBA" id="ARBA00048689"/>
    </source>
</evidence>
<comment type="cofactor">
    <cofactor evidence="1">
        <name>Mn(2+)</name>
        <dbReference type="ChEBI" id="CHEBI:29035"/>
    </cofactor>
</comment>
<protein>
    <recommendedName>
        <fullName evidence="8">Glucosyl-3-phosphoglycerate synthase</fullName>
        <ecNumber evidence="7">2.4.1.266</ecNumber>
    </recommendedName>
</protein>
<dbReference type="RefSeq" id="WP_115921745.1">
    <property type="nucleotide sequence ID" value="NZ_QTUA01000001.1"/>
</dbReference>
<comment type="caution">
    <text evidence="12">The sequence shown here is derived from an EMBL/GenBank/DDBJ whole genome shotgun (WGS) entry which is preliminary data.</text>
</comment>
<evidence type="ECO:0000256" key="6">
    <source>
        <dbReference type="ARBA" id="ARBA00022842"/>
    </source>
</evidence>
<evidence type="ECO:0000256" key="4">
    <source>
        <dbReference type="ARBA" id="ARBA00022676"/>
    </source>
</evidence>
<gene>
    <name evidence="12" type="ORF">DFJ65_0616</name>
</gene>
<keyword evidence="4" id="KW-0328">Glycosyltransferase</keyword>
<dbReference type="GO" id="GO:0016757">
    <property type="term" value="F:glycosyltransferase activity"/>
    <property type="evidence" value="ECO:0007669"/>
    <property type="project" value="UniProtKB-KW"/>
</dbReference>
<dbReference type="EC" id="2.4.1.266" evidence="7"/>
<evidence type="ECO:0000313" key="13">
    <source>
        <dbReference type="Proteomes" id="UP000256253"/>
    </source>
</evidence>
<dbReference type="Proteomes" id="UP000256253">
    <property type="component" value="Unassembled WGS sequence"/>
</dbReference>
<comment type="catalytic activity">
    <reaction evidence="9">
        <text>(2R)-3-phosphoglycerate + UDP-alpha-D-glucose = (2R)-2-O-(alpha-D-glucopyranosyl)-3-phospho-glycerate + UDP + H(+)</text>
        <dbReference type="Rhea" id="RHEA:31319"/>
        <dbReference type="ChEBI" id="CHEBI:15378"/>
        <dbReference type="ChEBI" id="CHEBI:58223"/>
        <dbReference type="ChEBI" id="CHEBI:58272"/>
        <dbReference type="ChEBI" id="CHEBI:58885"/>
        <dbReference type="ChEBI" id="CHEBI:62600"/>
        <dbReference type="EC" id="2.4.1.266"/>
    </reaction>
    <physiologicalReaction direction="left-to-right" evidence="9">
        <dbReference type="Rhea" id="RHEA:31320"/>
    </physiologicalReaction>
</comment>
<dbReference type="EMBL" id="QTUA01000001">
    <property type="protein sequence ID" value="REF29653.1"/>
    <property type="molecule type" value="Genomic_DNA"/>
</dbReference>
<comment type="catalytic activity">
    <reaction evidence="10">
        <text>an NDP-alpha-D-glucose + (2R)-3-phosphoglycerate = (2R)-2-O-(alpha-D-glucopyranosyl)-3-phospho-glycerate + a ribonucleoside 5'-diphosphate + H(+)</text>
        <dbReference type="Rhea" id="RHEA:47244"/>
        <dbReference type="ChEBI" id="CHEBI:15378"/>
        <dbReference type="ChEBI" id="CHEBI:57930"/>
        <dbReference type="ChEBI" id="CHEBI:58272"/>
        <dbReference type="ChEBI" id="CHEBI:62600"/>
        <dbReference type="ChEBI" id="CHEBI:76533"/>
        <dbReference type="EC" id="2.4.1.266"/>
    </reaction>
    <physiologicalReaction direction="left-to-right" evidence="10">
        <dbReference type="Rhea" id="RHEA:47245"/>
    </physiologicalReaction>
</comment>
<comment type="similarity">
    <text evidence="3">Belongs to the glycosyltransferase 2 family.</text>
</comment>
<keyword evidence="13" id="KW-1185">Reference proteome</keyword>
<evidence type="ECO:0000256" key="3">
    <source>
        <dbReference type="ARBA" id="ARBA00006739"/>
    </source>
</evidence>